<keyword evidence="2" id="KW-1185">Reference proteome</keyword>
<gene>
    <name evidence="1" type="ORF">F511_21917</name>
</gene>
<proteinExistence type="predicted"/>
<dbReference type="Proteomes" id="UP000250235">
    <property type="component" value="Unassembled WGS sequence"/>
</dbReference>
<organism evidence="1 2">
    <name type="scientific">Dorcoceras hygrometricum</name>
    <dbReference type="NCBI Taxonomy" id="472368"/>
    <lineage>
        <taxon>Eukaryota</taxon>
        <taxon>Viridiplantae</taxon>
        <taxon>Streptophyta</taxon>
        <taxon>Embryophyta</taxon>
        <taxon>Tracheophyta</taxon>
        <taxon>Spermatophyta</taxon>
        <taxon>Magnoliopsida</taxon>
        <taxon>eudicotyledons</taxon>
        <taxon>Gunneridae</taxon>
        <taxon>Pentapetalae</taxon>
        <taxon>asterids</taxon>
        <taxon>lamiids</taxon>
        <taxon>Lamiales</taxon>
        <taxon>Gesneriaceae</taxon>
        <taxon>Didymocarpoideae</taxon>
        <taxon>Trichosporeae</taxon>
        <taxon>Loxocarpinae</taxon>
        <taxon>Dorcoceras</taxon>
    </lineage>
</organism>
<accession>A0A2Z7B0K8</accession>
<reference evidence="1 2" key="1">
    <citation type="journal article" date="2015" name="Proc. Natl. Acad. Sci. U.S.A.">
        <title>The resurrection genome of Boea hygrometrica: A blueprint for survival of dehydration.</title>
        <authorList>
            <person name="Xiao L."/>
            <person name="Yang G."/>
            <person name="Zhang L."/>
            <person name="Yang X."/>
            <person name="Zhao S."/>
            <person name="Ji Z."/>
            <person name="Zhou Q."/>
            <person name="Hu M."/>
            <person name="Wang Y."/>
            <person name="Chen M."/>
            <person name="Xu Y."/>
            <person name="Jin H."/>
            <person name="Xiao X."/>
            <person name="Hu G."/>
            <person name="Bao F."/>
            <person name="Hu Y."/>
            <person name="Wan P."/>
            <person name="Li L."/>
            <person name="Deng X."/>
            <person name="Kuang T."/>
            <person name="Xiang C."/>
            <person name="Zhu J.K."/>
            <person name="Oliver M.J."/>
            <person name="He Y."/>
        </authorList>
    </citation>
    <scope>NUCLEOTIDE SEQUENCE [LARGE SCALE GENOMIC DNA]</scope>
    <source>
        <strain evidence="2">cv. XS01</strain>
    </source>
</reference>
<name>A0A2Z7B0K8_9LAMI</name>
<dbReference type="EMBL" id="KV011938">
    <property type="protein sequence ID" value="KZV25199.1"/>
    <property type="molecule type" value="Genomic_DNA"/>
</dbReference>
<evidence type="ECO:0000313" key="1">
    <source>
        <dbReference type="EMBL" id="KZV25199.1"/>
    </source>
</evidence>
<evidence type="ECO:0000313" key="2">
    <source>
        <dbReference type="Proteomes" id="UP000250235"/>
    </source>
</evidence>
<dbReference type="AlphaFoldDB" id="A0A2Z7B0K8"/>
<protein>
    <submittedName>
        <fullName evidence="1">Uncharacterized protein</fullName>
    </submittedName>
</protein>
<sequence length="522" mass="58646">MKGFGGFFSKRSGERKLSGQHHQVKSIEITEEQFSGIFELPTEGLSDLSEVPKDLIFDAWSIFSKSGEQVQTSCKKRKMKYEFRLLNDILAKSVTVTAGSFDAVTHERFLLMTAIQCGLKINWNLALCEPKPFPTLKVLNVKTVGTYISKQKSIDDSREENEPVAKKTTVKKAVSKKRPAAPGDETVVKKQRTFVGRAAPAAKDLALVTVAQEVVPLQIVPVVTPPTPTRKAPKRILKLPKGSDDEEPVVEDVVETERETTVVDDVDQIIVQEMMLPSVTAAEPTRIKFGLGIEIPGVNEGDCYKASFPQIVVSDKGKAPLVEKDEIKGHPAREMFSLICADIDFLVQLREKVIADVVSFFHSFCLRRLPVLDSSKDIVAKEKQILEWAETDSLQTVVQRRTYIVAKYREMLLRKFLEAHRKNFRSGQPSTAITLQIIDLLSNSHQISLEKLLKQKRAHGLEWQRPCCAKLFEGNMSAITLQIIDLLSNSHQISLEKLLKQKRAHGLEWQRPCCAKLFEGNM</sequence>